<dbReference type="NCBIfam" id="TIGR03010">
    <property type="entry name" value="sulf_tusC_dsrF"/>
    <property type="match status" value="1"/>
</dbReference>
<dbReference type="Proteomes" id="UP000184520">
    <property type="component" value="Unassembled WGS sequence"/>
</dbReference>
<dbReference type="STRING" id="634436.SAMN05216361_3637"/>
<proteinExistence type="inferred from homology"/>
<dbReference type="AlphaFoldDB" id="A0A1M5PWC2"/>
<evidence type="ECO:0000313" key="3">
    <source>
        <dbReference type="Proteomes" id="UP000184520"/>
    </source>
</evidence>
<accession>A0A1M5PWC2</accession>
<dbReference type="InterPro" id="IPR027396">
    <property type="entry name" value="DsrEFH-like"/>
</dbReference>
<evidence type="ECO:0000313" key="2">
    <source>
        <dbReference type="EMBL" id="SHH06185.1"/>
    </source>
</evidence>
<dbReference type="SUPFAM" id="SSF75169">
    <property type="entry name" value="DsrEFH-like"/>
    <property type="match status" value="1"/>
</dbReference>
<dbReference type="InterPro" id="IPR017462">
    <property type="entry name" value="Sulphur_relay_TusC/DsrF"/>
</dbReference>
<dbReference type="InterPro" id="IPR003787">
    <property type="entry name" value="Sulphur_relay_DsrE/F-like"/>
</dbReference>
<dbReference type="PANTHER" id="PTHR38780:SF1">
    <property type="entry name" value="PROTEIN TUSC"/>
    <property type="match status" value="1"/>
</dbReference>
<evidence type="ECO:0000256" key="1">
    <source>
        <dbReference type="ARBA" id="ARBA00005996"/>
    </source>
</evidence>
<dbReference type="EMBL" id="FQWD01000006">
    <property type="protein sequence ID" value="SHH06185.1"/>
    <property type="molecule type" value="Genomic_DNA"/>
</dbReference>
<keyword evidence="3" id="KW-1185">Reference proteome</keyword>
<dbReference type="RefSeq" id="WP_073324595.1">
    <property type="nucleotide sequence ID" value="NZ_FQWD01000006.1"/>
</dbReference>
<dbReference type="NCBIfam" id="NF001238">
    <property type="entry name" value="PRK00211.1"/>
    <property type="match status" value="1"/>
</dbReference>
<dbReference type="Gene3D" id="3.40.1260.10">
    <property type="entry name" value="DsrEFH-like"/>
    <property type="match status" value="1"/>
</dbReference>
<dbReference type="Pfam" id="PF02635">
    <property type="entry name" value="DsrE"/>
    <property type="match status" value="1"/>
</dbReference>
<gene>
    <name evidence="2" type="ORF">SAMN05216361_3637</name>
</gene>
<dbReference type="PANTHER" id="PTHR38780">
    <property type="entry name" value="PROTEIN TUSC"/>
    <property type="match status" value="1"/>
</dbReference>
<name>A0A1M5PWC2_9ALTE</name>
<reference evidence="3" key="1">
    <citation type="submission" date="2016-11" db="EMBL/GenBank/DDBJ databases">
        <authorList>
            <person name="Varghese N."/>
            <person name="Submissions S."/>
        </authorList>
    </citation>
    <scope>NUCLEOTIDE SEQUENCE [LARGE SCALE GENOMIC DNA]</scope>
    <source>
        <strain evidence="3">CGMCC 1.8995</strain>
    </source>
</reference>
<organism evidence="2 3">
    <name type="scientific">Marisediminitalea aggregata</name>
    <dbReference type="NCBI Taxonomy" id="634436"/>
    <lineage>
        <taxon>Bacteria</taxon>
        <taxon>Pseudomonadati</taxon>
        <taxon>Pseudomonadota</taxon>
        <taxon>Gammaproteobacteria</taxon>
        <taxon>Alteromonadales</taxon>
        <taxon>Alteromonadaceae</taxon>
        <taxon>Marisediminitalea</taxon>
    </lineage>
</organism>
<protein>
    <submittedName>
        <fullName evidence="2">tRNA 2-thiouridine synthesizing protein C</fullName>
    </submittedName>
</protein>
<comment type="similarity">
    <text evidence="1">Belongs to the DsrF/TusC family.</text>
</comment>
<dbReference type="OrthoDB" id="9789418at2"/>
<sequence length="116" mass="12641">MATLAVILTQPPYGNQSASEGIEFALASTNYGHECSVFFVGTGVLQLMSNQQPTEQKNHAKQLKVMPLYDIDHCYACAVSLLKHNVSVDSAAIDIQPLTPEELSNTLANFDHTVTF</sequence>